<keyword evidence="2" id="KW-1185">Reference proteome</keyword>
<accession>A1WF69</accession>
<name>A1WF69_VEREI</name>
<dbReference type="GeneID" id="76459198"/>
<sequence>MIRVYLLVEGQTEETFVNDLLQPHCAEMGLYLTPIIVSTSTGHRGGVVRYAKVKSQIERLCKQDARAYVSTLFDLYALPDDFPGKSNRDFPGAANGRCKAEFLEAKLAADIGQRNFIAHLQVHEFEALLFTRIEDFTPWVDDASMLAPLRAVRKTTAPEDINDSPQTAPSKRILAAMPHYQKTSHGPQIACAIGLHPMRAACPHFDHWLQRIEGLA</sequence>
<evidence type="ECO:0000313" key="1">
    <source>
        <dbReference type="EMBL" id="ABM56276.1"/>
    </source>
</evidence>
<protein>
    <recommendedName>
        <fullName evidence="3">DUF4276 family protein</fullName>
    </recommendedName>
</protein>
<dbReference type="OrthoDB" id="9801478at2"/>
<dbReference type="EMBL" id="CP000542">
    <property type="protein sequence ID" value="ABM56276.1"/>
    <property type="molecule type" value="Genomic_DNA"/>
</dbReference>
<gene>
    <name evidence="1" type="ordered locus">Veis_0491</name>
</gene>
<evidence type="ECO:0008006" key="3">
    <source>
        <dbReference type="Google" id="ProtNLM"/>
    </source>
</evidence>
<dbReference type="eggNOG" id="ENOG5030456">
    <property type="taxonomic scope" value="Bacteria"/>
</dbReference>
<reference evidence="2" key="1">
    <citation type="submission" date="2006-12" db="EMBL/GenBank/DDBJ databases">
        <title>Complete sequence of chromosome 1 of Verminephrobacter eiseniae EF01-2.</title>
        <authorList>
            <person name="Copeland A."/>
            <person name="Lucas S."/>
            <person name="Lapidus A."/>
            <person name="Barry K."/>
            <person name="Detter J.C."/>
            <person name="Glavina del Rio T."/>
            <person name="Dalin E."/>
            <person name="Tice H."/>
            <person name="Pitluck S."/>
            <person name="Chertkov O."/>
            <person name="Brettin T."/>
            <person name="Bruce D."/>
            <person name="Han C."/>
            <person name="Tapia R."/>
            <person name="Gilna P."/>
            <person name="Schmutz J."/>
            <person name="Larimer F."/>
            <person name="Land M."/>
            <person name="Hauser L."/>
            <person name="Kyrpides N."/>
            <person name="Kim E."/>
            <person name="Stahl D."/>
            <person name="Richardson P."/>
        </authorList>
    </citation>
    <scope>NUCLEOTIDE SEQUENCE [LARGE SCALE GENOMIC DNA]</scope>
    <source>
        <strain evidence="2">EF01-2</strain>
    </source>
</reference>
<proteinExistence type="predicted"/>
<dbReference type="Pfam" id="PF14103">
    <property type="entry name" value="DUF4276"/>
    <property type="match status" value="1"/>
</dbReference>
<dbReference type="AlphaFoldDB" id="A1WF69"/>
<dbReference type="Proteomes" id="UP000000374">
    <property type="component" value="Chromosome"/>
</dbReference>
<evidence type="ECO:0000313" key="2">
    <source>
        <dbReference type="Proteomes" id="UP000000374"/>
    </source>
</evidence>
<dbReference type="KEGG" id="vei:Veis_0491"/>
<dbReference type="RefSeq" id="WP_011808292.1">
    <property type="nucleotide sequence ID" value="NC_008786.1"/>
</dbReference>
<organism evidence="1 2">
    <name type="scientific">Verminephrobacter eiseniae (strain EF01-2)</name>
    <dbReference type="NCBI Taxonomy" id="391735"/>
    <lineage>
        <taxon>Bacteria</taxon>
        <taxon>Pseudomonadati</taxon>
        <taxon>Pseudomonadota</taxon>
        <taxon>Betaproteobacteria</taxon>
        <taxon>Burkholderiales</taxon>
        <taxon>Comamonadaceae</taxon>
        <taxon>Verminephrobacter</taxon>
    </lineage>
</organism>
<dbReference type="InterPro" id="IPR025455">
    <property type="entry name" value="DUF4276"/>
</dbReference>
<dbReference type="STRING" id="391735.Veis_0491"/>
<dbReference type="HOGENOM" id="CLU_108966_0_0_4"/>